<evidence type="ECO:0000259" key="1">
    <source>
        <dbReference type="PROSITE" id="PS50994"/>
    </source>
</evidence>
<dbReference type="InterPro" id="IPR050951">
    <property type="entry name" value="Retrovirus_Pol_polyprotein"/>
</dbReference>
<evidence type="ECO:0000313" key="2">
    <source>
        <dbReference type="EMBL" id="GFY58559.1"/>
    </source>
</evidence>
<name>A0A8X6XTU0_9ARAC</name>
<organism evidence="2 3">
    <name type="scientific">Trichonephila inaurata madagascariensis</name>
    <dbReference type="NCBI Taxonomy" id="2747483"/>
    <lineage>
        <taxon>Eukaryota</taxon>
        <taxon>Metazoa</taxon>
        <taxon>Ecdysozoa</taxon>
        <taxon>Arthropoda</taxon>
        <taxon>Chelicerata</taxon>
        <taxon>Arachnida</taxon>
        <taxon>Araneae</taxon>
        <taxon>Araneomorphae</taxon>
        <taxon>Entelegynae</taxon>
        <taxon>Araneoidea</taxon>
        <taxon>Nephilidae</taxon>
        <taxon>Trichonephila</taxon>
        <taxon>Trichonephila inaurata</taxon>
    </lineage>
</organism>
<dbReference type="AlphaFoldDB" id="A0A8X6XTU0"/>
<comment type="caution">
    <text evidence="2">The sequence shown here is derived from an EMBL/GenBank/DDBJ whole genome shotgun (WGS) entry which is preliminary data.</text>
</comment>
<dbReference type="InterPro" id="IPR036397">
    <property type="entry name" value="RNaseH_sf"/>
</dbReference>
<reference evidence="2" key="1">
    <citation type="submission" date="2020-08" db="EMBL/GenBank/DDBJ databases">
        <title>Multicomponent nature underlies the extraordinary mechanical properties of spider dragline silk.</title>
        <authorList>
            <person name="Kono N."/>
            <person name="Nakamura H."/>
            <person name="Mori M."/>
            <person name="Yoshida Y."/>
            <person name="Ohtoshi R."/>
            <person name="Malay A.D."/>
            <person name="Moran D.A.P."/>
            <person name="Tomita M."/>
            <person name="Numata K."/>
            <person name="Arakawa K."/>
        </authorList>
    </citation>
    <scope>NUCLEOTIDE SEQUENCE</scope>
</reference>
<dbReference type="OrthoDB" id="9906983at2759"/>
<evidence type="ECO:0000313" key="3">
    <source>
        <dbReference type="Proteomes" id="UP000886998"/>
    </source>
</evidence>
<dbReference type="EMBL" id="BMAV01012155">
    <property type="protein sequence ID" value="GFY58559.1"/>
    <property type="molecule type" value="Genomic_DNA"/>
</dbReference>
<gene>
    <name evidence="2" type="primary">pol_278</name>
    <name evidence="2" type="ORF">TNIN_69131</name>
</gene>
<dbReference type="SUPFAM" id="SSF53098">
    <property type="entry name" value="Ribonuclease H-like"/>
    <property type="match status" value="1"/>
</dbReference>
<dbReference type="PANTHER" id="PTHR37984">
    <property type="entry name" value="PROTEIN CBG26694"/>
    <property type="match status" value="1"/>
</dbReference>
<dbReference type="Pfam" id="PF00665">
    <property type="entry name" value="rve"/>
    <property type="match status" value="1"/>
</dbReference>
<protein>
    <submittedName>
        <fullName evidence="2">Pro-Pol polyprotein</fullName>
    </submittedName>
</protein>
<dbReference type="Gene3D" id="3.30.420.10">
    <property type="entry name" value="Ribonuclease H-like superfamily/Ribonuclease H"/>
    <property type="match status" value="1"/>
</dbReference>
<accession>A0A8X6XTU0</accession>
<dbReference type="GO" id="GO:0015074">
    <property type="term" value="P:DNA integration"/>
    <property type="evidence" value="ECO:0007669"/>
    <property type="project" value="InterPro"/>
</dbReference>
<keyword evidence="3" id="KW-1185">Reference proteome</keyword>
<dbReference type="GO" id="GO:0003676">
    <property type="term" value="F:nucleic acid binding"/>
    <property type="evidence" value="ECO:0007669"/>
    <property type="project" value="InterPro"/>
</dbReference>
<feature type="domain" description="Integrase catalytic" evidence="1">
    <location>
        <begin position="19"/>
        <end position="162"/>
    </location>
</feature>
<dbReference type="PROSITE" id="PS50994">
    <property type="entry name" value="INTEGRASE"/>
    <property type="match status" value="1"/>
</dbReference>
<dbReference type="InterPro" id="IPR001584">
    <property type="entry name" value="Integrase_cat-core"/>
</dbReference>
<proteinExistence type="predicted"/>
<dbReference type="InterPro" id="IPR012337">
    <property type="entry name" value="RNaseH-like_sf"/>
</dbReference>
<sequence>MEAINAFNQCKNQLANVTLLAHPSQDDDLALKTDASSRCSISPPPFGPLPPSQGFSYCLTAIDRFSRLPETYPTSDMTVVATVIREWIPRFGVPGLITTDQGPQFESHLSRELCACLGISKIRTTPYHPSSNGLVERTHRSLKLFSLAYAMSLKSTLMLLCC</sequence>
<dbReference type="PANTHER" id="PTHR37984:SF15">
    <property type="entry name" value="INTEGRASE CATALYTIC DOMAIN-CONTAINING PROTEIN"/>
    <property type="match status" value="1"/>
</dbReference>
<dbReference type="Proteomes" id="UP000886998">
    <property type="component" value="Unassembled WGS sequence"/>
</dbReference>